<evidence type="ECO:0000256" key="1">
    <source>
        <dbReference type="ARBA" id="ARBA00004496"/>
    </source>
</evidence>
<comment type="subunit">
    <text evidence="3 13">Monomer.</text>
</comment>
<comment type="similarity">
    <text evidence="2 13">Belongs to the class-I aminoacyl-tRNA synthetase family.</text>
</comment>
<dbReference type="HAMAP" id="MF_00041">
    <property type="entry name" value="Cys_tRNA_synth"/>
    <property type="match status" value="1"/>
</dbReference>
<reference evidence="16" key="1">
    <citation type="submission" date="2016-03" db="EMBL/GenBank/DDBJ databases">
        <title>Culture-independent genomics supports pathogen discovery for uncultivable bacteria within the genus Chlamydia.</title>
        <authorList>
            <person name="Taylor-Brown A."/>
            <person name="Bachmann N.L."/>
            <person name="Borel N."/>
            <person name="Polkinghorne A."/>
        </authorList>
    </citation>
    <scope>NUCLEOTIDE SEQUENCE [LARGE SCALE GENOMIC DNA]</scope>
    <source>
        <strain evidence="16">2742-308</strain>
    </source>
</reference>
<evidence type="ECO:0000256" key="8">
    <source>
        <dbReference type="ARBA" id="ARBA00022833"/>
    </source>
</evidence>
<evidence type="ECO:0000256" key="11">
    <source>
        <dbReference type="ARBA" id="ARBA00023146"/>
    </source>
</evidence>
<name>A0A1A9HV58_9CHLA</name>
<dbReference type="SMART" id="SM00840">
    <property type="entry name" value="DALR_2"/>
    <property type="match status" value="1"/>
</dbReference>
<accession>A0A1A9HV58</accession>
<dbReference type="PATRIC" id="fig|1806891.3.peg.547"/>
<keyword evidence="4 13" id="KW-0963">Cytoplasm</keyword>
<feature type="binding site" evidence="13">
    <location>
        <position position="248"/>
    </location>
    <ligand>
        <name>Zn(2+)</name>
        <dbReference type="ChEBI" id="CHEBI:29105"/>
    </ligand>
</feature>
<dbReference type="AlphaFoldDB" id="A0A1A9HV58"/>
<dbReference type="Gene3D" id="3.40.50.620">
    <property type="entry name" value="HUPs"/>
    <property type="match status" value="1"/>
</dbReference>
<dbReference type="NCBIfam" id="TIGR00435">
    <property type="entry name" value="cysS"/>
    <property type="match status" value="1"/>
</dbReference>
<dbReference type="PRINTS" id="PR00983">
    <property type="entry name" value="TRNASYNTHCYS"/>
</dbReference>
<keyword evidence="16" id="KW-1185">Reference proteome</keyword>
<protein>
    <recommendedName>
        <fullName evidence="13">Cysteine--tRNA ligase</fullName>
        <ecNumber evidence="13">6.1.1.16</ecNumber>
    </recommendedName>
    <alternativeName>
        <fullName evidence="13">Cysteinyl-tRNA synthetase</fullName>
        <shortName evidence="13">CysRS</shortName>
    </alternativeName>
</protein>
<dbReference type="SUPFAM" id="SSF47323">
    <property type="entry name" value="Anticodon-binding domain of a subclass of class I aminoacyl-tRNA synthetases"/>
    <property type="match status" value="1"/>
</dbReference>
<dbReference type="GO" id="GO:0005829">
    <property type="term" value="C:cytosol"/>
    <property type="evidence" value="ECO:0007669"/>
    <property type="project" value="TreeGrafter"/>
</dbReference>
<comment type="cofactor">
    <cofactor evidence="13">
        <name>Zn(2+)</name>
        <dbReference type="ChEBI" id="CHEBI:29105"/>
    </cofactor>
    <text evidence="13">Binds 1 zinc ion per subunit.</text>
</comment>
<dbReference type="PANTHER" id="PTHR10890:SF3">
    <property type="entry name" value="CYSTEINE--TRNA LIGASE, CYTOPLASMIC"/>
    <property type="match status" value="1"/>
</dbReference>
<feature type="binding site" evidence="13">
    <location>
        <position position="279"/>
    </location>
    <ligand>
        <name>ATP</name>
        <dbReference type="ChEBI" id="CHEBI:30616"/>
    </ligand>
</feature>
<gene>
    <name evidence="13" type="primary">cysS</name>
    <name evidence="15" type="ORF">Cs308_0555</name>
</gene>
<evidence type="ECO:0000256" key="9">
    <source>
        <dbReference type="ARBA" id="ARBA00022840"/>
    </source>
</evidence>
<keyword evidence="9 13" id="KW-0067">ATP-binding</keyword>
<keyword evidence="11 13" id="KW-0030">Aminoacyl-tRNA synthetase</keyword>
<evidence type="ECO:0000256" key="13">
    <source>
        <dbReference type="HAMAP-Rule" id="MF_00041"/>
    </source>
</evidence>
<evidence type="ECO:0000256" key="5">
    <source>
        <dbReference type="ARBA" id="ARBA00022598"/>
    </source>
</evidence>
<evidence type="ECO:0000256" key="12">
    <source>
        <dbReference type="ARBA" id="ARBA00047398"/>
    </source>
</evidence>
<evidence type="ECO:0000313" key="15">
    <source>
        <dbReference type="EMBL" id="ANH78725.1"/>
    </source>
</evidence>
<organism evidence="15 16">
    <name type="scientific">Candidatus Chlamydia sanziniae</name>
    <dbReference type="NCBI Taxonomy" id="1806891"/>
    <lineage>
        <taxon>Bacteria</taxon>
        <taxon>Pseudomonadati</taxon>
        <taxon>Chlamydiota</taxon>
        <taxon>Chlamydiia</taxon>
        <taxon>Chlamydiales</taxon>
        <taxon>Chlamydiaceae</taxon>
        <taxon>Chlamydia/Chlamydophila group</taxon>
        <taxon>Chlamydia</taxon>
    </lineage>
</organism>
<keyword evidence="10 13" id="KW-0648">Protein biosynthesis</keyword>
<dbReference type="InterPro" id="IPR056411">
    <property type="entry name" value="CysS_C"/>
</dbReference>
<feature type="short sequence motif" description="'HIGH' region" evidence="13">
    <location>
        <begin position="36"/>
        <end position="46"/>
    </location>
</feature>
<dbReference type="InterPro" id="IPR015273">
    <property type="entry name" value="Cys-tRNA-synt_Ia_DALR"/>
</dbReference>
<dbReference type="GO" id="GO:0006423">
    <property type="term" value="P:cysteinyl-tRNA aminoacylation"/>
    <property type="evidence" value="ECO:0007669"/>
    <property type="project" value="UniProtKB-UniRule"/>
</dbReference>
<comment type="subcellular location">
    <subcellularLocation>
        <location evidence="1 13">Cytoplasm</location>
    </subcellularLocation>
</comment>
<comment type="catalytic activity">
    <reaction evidence="12 13">
        <text>tRNA(Cys) + L-cysteine + ATP = L-cysteinyl-tRNA(Cys) + AMP + diphosphate</text>
        <dbReference type="Rhea" id="RHEA:17773"/>
        <dbReference type="Rhea" id="RHEA-COMP:9661"/>
        <dbReference type="Rhea" id="RHEA-COMP:9679"/>
        <dbReference type="ChEBI" id="CHEBI:30616"/>
        <dbReference type="ChEBI" id="CHEBI:33019"/>
        <dbReference type="ChEBI" id="CHEBI:35235"/>
        <dbReference type="ChEBI" id="CHEBI:78442"/>
        <dbReference type="ChEBI" id="CHEBI:78517"/>
        <dbReference type="ChEBI" id="CHEBI:456215"/>
        <dbReference type="EC" id="6.1.1.16"/>
    </reaction>
</comment>
<evidence type="ECO:0000256" key="10">
    <source>
        <dbReference type="ARBA" id="ARBA00022917"/>
    </source>
</evidence>
<evidence type="ECO:0000256" key="7">
    <source>
        <dbReference type="ARBA" id="ARBA00022741"/>
    </source>
</evidence>
<dbReference type="STRING" id="1806891.Cs308_0555"/>
<feature type="binding site" evidence="13">
    <location>
        <position position="219"/>
    </location>
    <ligand>
        <name>Zn(2+)</name>
        <dbReference type="ChEBI" id="CHEBI:29105"/>
    </ligand>
</feature>
<feature type="domain" description="Cysteinyl-tRNA synthetase class Ia DALR" evidence="14">
    <location>
        <begin position="361"/>
        <end position="425"/>
    </location>
</feature>
<proteinExistence type="inferred from homology"/>
<evidence type="ECO:0000313" key="16">
    <source>
        <dbReference type="Proteomes" id="UP000078162"/>
    </source>
</evidence>
<dbReference type="Pfam" id="PF01406">
    <property type="entry name" value="tRNA-synt_1e"/>
    <property type="match status" value="1"/>
</dbReference>
<evidence type="ECO:0000256" key="3">
    <source>
        <dbReference type="ARBA" id="ARBA00011245"/>
    </source>
</evidence>
<dbReference type="EC" id="6.1.1.16" evidence="13"/>
<keyword evidence="8 13" id="KW-0862">Zinc</keyword>
<dbReference type="Pfam" id="PF23493">
    <property type="entry name" value="CysS_C"/>
    <property type="match status" value="1"/>
</dbReference>
<dbReference type="PANTHER" id="PTHR10890">
    <property type="entry name" value="CYSTEINYL-TRNA SYNTHETASE"/>
    <property type="match status" value="1"/>
</dbReference>
<dbReference type="RefSeq" id="WP_066482259.1">
    <property type="nucleotide sequence ID" value="NZ_CP014639.1"/>
</dbReference>
<dbReference type="GO" id="GO:0005524">
    <property type="term" value="F:ATP binding"/>
    <property type="evidence" value="ECO:0007669"/>
    <property type="project" value="UniProtKB-UniRule"/>
</dbReference>
<dbReference type="InterPro" id="IPR032678">
    <property type="entry name" value="tRNA-synt_1_cat_dom"/>
</dbReference>
<dbReference type="InterPro" id="IPR009080">
    <property type="entry name" value="tRNAsynth_Ia_anticodon-bd"/>
</dbReference>
<keyword evidence="7 13" id="KW-0547">Nucleotide-binding</keyword>
<dbReference type="OrthoDB" id="9815130at2"/>
<evidence type="ECO:0000256" key="6">
    <source>
        <dbReference type="ARBA" id="ARBA00022723"/>
    </source>
</evidence>
<keyword evidence="6 13" id="KW-0479">Metal-binding</keyword>
<feature type="binding site" evidence="13">
    <location>
        <position position="34"/>
    </location>
    <ligand>
        <name>Zn(2+)</name>
        <dbReference type="ChEBI" id="CHEBI:29105"/>
    </ligand>
</feature>
<dbReference type="GO" id="GO:0004817">
    <property type="term" value="F:cysteine-tRNA ligase activity"/>
    <property type="evidence" value="ECO:0007669"/>
    <property type="project" value="UniProtKB-UniRule"/>
</dbReference>
<evidence type="ECO:0000256" key="2">
    <source>
        <dbReference type="ARBA" id="ARBA00005594"/>
    </source>
</evidence>
<evidence type="ECO:0000259" key="14">
    <source>
        <dbReference type="SMART" id="SM00840"/>
    </source>
</evidence>
<feature type="binding site" evidence="13">
    <location>
        <position position="244"/>
    </location>
    <ligand>
        <name>Zn(2+)</name>
        <dbReference type="ChEBI" id="CHEBI:29105"/>
    </ligand>
</feature>
<dbReference type="InterPro" id="IPR024909">
    <property type="entry name" value="Cys-tRNA/MSH_ligase"/>
</dbReference>
<sequence length="475" mass="54234">MALFPKKVLYFYNTASQQKEMFFPSHDPVRLYTCGPTVYDYAHIGNLRTYIFEDILKRTLLFSGYSVTHVMNITDVDDKTLTGATRNNISLQDYTAPYTQAFFEDLQILSIVNADFYPYATHYIPQMIQAIEKLLQQGTAYTGQDGSVYFSIQRFPDYGKLSHLDFNSLQCYSRTSTDEYDKANPSDFVLWKAYNAQRDGIIYWESPFGKGRPGWHLECSVMAMELLGESLDIHAGGVDNIFPHHENEIAQSEALSGKPFVRYWLHSEHLLVDGKKMSKSLGNFFTLRDLLNRGFSGQEVRYMLLKNHYRMPLNFTEKELFSCRQALRRLRDFIIRLEDSHPSGEAPLPKTLMCADKFYTNFSTALANDLNIAVGLASLFDFVHQVHSFMDHGSFSQVDALYILKLLKQIDLILGVIPLSTPIAIPHAIVQLVEEREKARKEKNWAMADALRDAIITAGFVIEDSKSGPKVKPLS</sequence>
<dbReference type="GO" id="GO:0008270">
    <property type="term" value="F:zinc ion binding"/>
    <property type="evidence" value="ECO:0007669"/>
    <property type="project" value="UniProtKB-UniRule"/>
</dbReference>
<dbReference type="EMBL" id="CP014639">
    <property type="protein sequence ID" value="ANH78725.1"/>
    <property type="molecule type" value="Genomic_DNA"/>
</dbReference>
<keyword evidence="5 13" id="KW-0436">Ligase</keyword>
<dbReference type="CDD" id="cd00672">
    <property type="entry name" value="CysRS_core"/>
    <property type="match status" value="1"/>
</dbReference>
<dbReference type="InterPro" id="IPR015803">
    <property type="entry name" value="Cys-tRNA-ligase"/>
</dbReference>
<dbReference type="KEGG" id="csaz:Cs308_0555"/>
<feature type="short sequence motif" description="'KMSKS' region" evidence="13">
    <location>
        <begin position="276"/>
        <end position="280"/>
    </location>
</feature>
<dbReference type="FunFam" id="3.40.50.620:FF:000130">
    <property type="entry name" value="Cysteine--tRNA ligase"/>
    <property type="match status" value="1"/>
</dbReference>
<evidence type="ECO:0000256" key="4">
    <source>
        <dbReference type="ARBA" id="ARBA00022490"/>
    </source>
</evidence>
<dbReference type="InterPro" id="IPR014729">
    <property type="entry name" value="Rossmann-like_a/b/a_fold"/>
</dbReference>
<dbReference type="Proteomes" id="UP000078162">
    <property type="component" value="Chromosome"/>
</dbReference>
<dbReference type="SUPFAM" id="SSF52374">
    <property type="entry name" value="Nucleotidylyl transferase"/>
    <property type="match status" value="1"/>
</dbReference>
<dbReference type="Gene3D" id="1.20.120.1910">
    <property type="entry name" value="Cysteine-tRNA ligase, C-terminal anti-codon recognition domain"/>
    <property type="match status" value="1"/>
</dbReference>